<reference evidence="3 9" key="1">
    <citation type="journal article" date="2011" name="Stand. Genomic Sci.">
        <title>Complete genome sequence of Haliscomenobacter hydrossis type strain (O).</title>
        <authorList>
            <consortium name="US DOE Joint Genome Institute (JGI-PGF)"/>
            <person name="Daligault H."/>
            <person name="Lapidus A."/>
            <person name="Zeytun A."/>
            <person name="Nolan M."/>
            <person name="Lucas S."/>
            <person name="Del Rio T.G."/>
            <person name="Tice H."/>
            <person name="Cheng J.F."/>
            <person name="Tapia R."/>
            <person name="Han C."/>
            <person name="Goodwin L."/>
            <person name="Pitluck S."/>
            <person name="Liolios K."/>
            <person name="Pagani I."/>
            <person name="Ivanova N."/>
            <person name="Huntemann M."/>
            <person name="Mavromatis K."/>
            <person name="Mikhailova N."/>
            <person name="Pati A."/>
            <person name="Chen A."/>
            <person name="Palaniappan K."/>
            <person name="Land M."/>
            <person name="Hauser L."/>
            <person name="Brambilla E.M."/>
            <person name="Rohde M."/>
            <person name="Verbarg S."/>
            <person name="Goker M."/>
            <person name="Bristow J."/>
            <person name="Eisen J.A."/>
            <person name="Markowitz V."/>
            <person name="Hugenholtz P."/>
            <person name="Kyrpides N.C."/>
            <person name="Klenk H.P."/>
            <person name="Woyke T."/>
        </authorList>
    </citation>
    <scope>NUCLEOTIDE SEQUENCE [LARGE SCALE GENOMIC DNA]</scope>
    <source>
        <strain evidence="9">ATCC 27775 / DSM 1100 / LMG 10767 / O</strain>
        <strain evidence="3">DSM 1100</strain>
    </source>
</reference>
<evidence type="ECO:0000313" key="7">
    <source>
        <dbReference type="EMBL" id="AEE51290.1"/>
    </source>
</evidence>
<dbReference type="EMBL" id="CP002691">
    <property type="protein sequence ID" value="AEE51290.1"/>
    <property type="molecule type" value="Genomic_DNA"/>
</dbReference>
<accession>F4KP84</accession>
<sequence length="279" mass="32500">MKYFTVAIYITISDMLQAMHHKEDEQRRIDDATIITTLVVSSRYFGGNIQNTLSYMKSDHCPGMLSKSQFNRRMHHIKDLIQAVFEVFSSVFKQENERQYYLLDSFPVKVCHNIRISRNRLLGYNDIFRGKNASKREYFYGFKAGVLCTEEGIPVEIALLPGSYHDARFLNRMDFNIPPEASIFGDNAFENHDLEDNSGQMGQIIWETMRKKNTSRGDIYQIRLWKKAIRRQIESVFSAICAAMPKTIHAVTPDGFNLKTFMFIFAYALSFLFNEQEFV</sequence>
<evidence type="ECO:0000313" key="4">
    <source>
        <dbReference type="EMBL" id="AEE50053.1"/>
    </source>
</evidence>
<dbReference type="OrthoDB" id="706456at2"/>
<dbReference type="EMBL" id="CP002691">
    <property type="protein sequence ID" value="AEE48878.1"/>
    <property type="molecule type" value="Genomic_DNA"/>
</dbReference>
<evidence type="ECO:0000313" key="9">
    <source>
        <dbReference type="Proteomes" id="UP000008461"/>
    </source>
</evidence>
<dbReference type="KEGG" id="hhy:Halhy_0979"/>
<dbReference type="EMBL" id="CP002691">
    <property type="protein sequence ID" value="AEE53642.1"/>
    <property type="molecule type" value="Genomic_DNA"/>
</dbReference>
<evidence type="ECO:0000313" key="5">
    <source>
        <dbReference type="EMBL" id="AEE51003.1"/>
    </source>
</evidence>
<dbReference type="KEGG" id="hhy:Halhy_5819"/>
<dbReference type="RefSeq" id="WP_013762587.1">
    <property type="nucleotide sequence ID" value="NC_015510.1"/>
</dbReference>
<dbReference type="KEGG" id="hhy:Halhy_2170"/>
<gene>
    <name evidence="2" type="ordered locus">Halhy_0110</name>
    <name evidence="3" type="ordered locus">Halhy_0979</name>
    <name evidence="4" type="ordered locus">Halhy_2170</name>
    <name evidence="5" type="ordered locus">Halhy_3142</name>
    <name evidence="6" type="ordered locus">Halhy_3189</name>
    <name evidence="7" type="ordered locus">Halhy_3434</name>
    <name evidence="8" type="ordered locus">Halhy_5819</name>
</gene>
<dbReference type="EMBL" id="CP002691">
    <property type="protein sequence ID" value="AEE51003.1"/>
    <property type="molecule type" value="Genomic_DNA"/>
</dbReference>
<evidence type="ECO:0000313" key="8">
    <source>
        <dbReference type="EMBL" id="AEE53642.1"/>
    </source>
</evidence>
<dbReference type="eggNOG" id="ENOG5032WB9">
    <property type="taxonomic scope" value="Bacteria"/>
</dbReference>
<dbReference type="STRING" id="760192.Halhy_0110"/>
<dbReference type="Proteomes" id="UP000008461">
    <property type="component" value="Chromosome"/>
</dbReference>
<feature type="domain" description="Transposase DDE" evidence="1">
    <location>
        <begin position="100"/>
        <end position="238"/>
    </location>
</feature>
<dbReference type="EMBL" id="CP002691">
    <property type="protein sequence ID" value="AEE50053.1"/>
    <property type="molecule type" value="Genomic_DNA"/>
</dbReference>
<dbReference type="EMBL" id="CP002691">
    <property type="protein sequence ID" value="AEE51050.1"/>
    <property type="molecule type" value="Genomic_DNA"/>
</dbReference>
<dbReference type="KEGG" id="hhy:Halhy_3142"/>
<dbReference type="InterPro" id="IPR025668">
    <property type="entry name" value="Tnp_DDE_dom"/>
</dbReference>
<dbReference type="KEGG" id="hhy:Halhy_0110"/>
<dbReference type="HOGENOM" id="CLU_073308_2_2_10"/>
<organism evidence="3 9">
    <name type="scientific">Haliscomenobacter hydrossis (strain ATCC 27775 / DSM 1100 / LMG 10767 / O)</name>
    <dbReference type="NCBI Taxonomy" id="760192"/>
    <lineage>
        <taxon>Bacteria</taxon>
        <taxon>Pseudomonadati</taxon>
        <taxon>Bacteroidota</taxon>
        <taxon>Saprospiria</taxon>
        <taxon>Saprospirales</taxon>
        <taxon>Haliscomenobacteraceae</taxon>
        <taxon>Haliscomenobacter</taxon>
    </lineage>
</organism>
<evidence type="ECO:0000259" key="1">
    <source>
        <dbReference type="Pfam" id="PF13612"/>
    </source>
</evidence>
<dbReference type="NCBIfam" id="NF033520">
    <property type="entry name" value="transpos_IS982"/>
    <property type="match status" value="1"/>
</dbReference>
<dbReference type="EMBL" id="CP002691">
    <property type="protein sequence ID" value="AEE48023.1"/>
    <property type="molecule type" value="Genomic_DNA"/>
</dbReference>
<proteinExistence type="predicted"/>
<evidence type="ECO:0000313" key="3">
    <source>
        <dbReference type="EMBL" id="AEE48878.1"/>
    </source>
</evidence>
<dbReference type="AlphaFoldDB" id="F4KP84"/>
<reference key="2">
    <citation type="submission" date="2011-04" db="EMBL/GenBank/DDBJ databases">
        <title>Complete sequence of chromosome of Haliscomenobacter hydrossis DSM 1100.</title>
        <authorList>
            <consortium name="US DOE Joint Genome Institute (JGI-PGF)"/>
            <person name="Lucas S."/>
            <person name="Han J."/>
            <person name="Lapidus A."/>
            <person name="Bruce D."/>
            <person name="Goodwin L."/>
            <person name="Pitluck S."/>
            <person name="Peters L."/>
            <person name="Kyrpides N."/>
            <person name="Mavromatis K."/>
            <person name="Ivanova N."/>
            <person name="Ovchinnikova G."/>
            <person name="Pagani I."/>
            <person name="Daligault H."/>
            <person name="Detter J.C."/>
            <person name="Han C."/>
            <person name="Land M."/>
            <person name="Hauser L."/>
            <person name="Markowitz V."/>
            <person name="Cheng J.-F."/>
            <person name="Hugenholtz P."/>
            <person name="Woyke T."/>
            <person name="Wu D."/>
            <person name="Verbarg S."/>
            <person name="Frueling A."/>
            <person name="Brambilla E."/>
            <person name="Klenk H.-P."/>
            <person name="Eisen J.A."/>
        </authorList>
    </citation>
    <scope>NUCLEOTIDE SEQUENCE</scope>
    <source>
        <strain>DSM 1100</strain>
    </source>
</reference>
<keyword evidence="9" id="KW-1185">Reference proteome</keyword>
<evidence type="ECO:0000313" key="2">
    <source>
        <dbReference type="EMBL" id="AEE48023.1"/>
    </source>
</evidence>
<dbReference type="KEGG" id="hhy:Halhy_3434"/>
<protein>
    <submittedName>
        <fullName evidence="3">Transposase IS4 family protein</fullName>
    </submittedName>
</protein>
<evidence type="ECO:0000313" key="6">
    <source>
        <dbReference type="EMBL" id="AEE51050.1"/>
    </source>
</evidence>
<name>F4KP84_HALH1</name>
<dbReference type="KEGG" id="hhy:Halhy_3189"/>
<dbReference type="Pfam" id="PF13612">
    <property type="entry name" value="DDE_Tnp_1_3"/>
    <property type="match status" value="1"/>
</dbReference>